<accession>A0A941E725</accession>
<feature type="compositionally biased region" description="Acidic residues" evidence="1">
    <location>
        <begin position="119"/>
        <end position="137"/>
    </location>
</feature>
<sequence>MRLSISRHRRHQPAYGITTADGSHLDEVARRQKQYAATMGFRVVAILVVVFVPGLTIMERVILGLVATIIPYVAVIRANGAPTQDPAPTNLMIGGPRQGELPGPERGIAGSEGARGGADDQEPSAEWAADEDPDDDLTERQQHRE</sequence>
<organism evidence="3 4">
    <name type="scientific">Actinospica acidithermotolerans</name>
    <dbReference type="NCBI Taxonomy" id="2828514"/>
    <lineage>
        <taxon>Bacteria</taxon>
        <taxon>Bacillati</taxon>
        <taxon>Actinomycetota</taxon>
        <taxon>Actinomycetes</taxon>
        <taxon>Catenulisporales</taxon>
        <taxon>Actinospicaceae</taxon>
        <taxon>Actinospica</taxon>
    </lineage>
</organism>
<gene>
    <name evidence="3" type="ORF">KDK95_14575</name>
</gene>
<dbReference type="Pfam" id="PF11298">
    <property type="entry name" value="DUF3099"/>
    <property type="match status" value="1"/>
</dbReference>
<evidence type="ECO:0000256" key="2">
    <source>
        <dbReference type="SAM" id="Phobius"/>
    </source>
</evidence>
<reference evidence="3" key="1">
    <citation type="submission" date="2021-04" db="EMBL/GenBank/DDBJ databases">
        <title>Genome based classification of Actinospica acidithermotolerans sp. nov., an actinobacterium isolated from an Indonesian hot spring.</title>
        <authorList>
            <person name="Kusuma A.B."/>
            <person name="Putra K.E."/>
            <person name="Nafisah S."/>
            <person name="Loh J."/>
            <person name="Nouioui I."/>
            <person name="Goodfellow M."/>
        </authorList>
    </citation>
    <scope>NUCLEOTIDE SEQUENCE</scope>
    <source>
        <strain evidence="3">MGRD01-02</strain>
    </source>
</reference>
<keyword evidence="2" id="KW-0812">Transmembrane</keyword>
<dbReference type="Proteomes" id="UP000676325">
    <property type="component" value="Unassembled WGS sequence"/>
</dbReference>
<protein>
    <submittedName>
        <fullName evidence="3">DUF3099 domain-containing protein</fullName>
    </submittedName>
</protein>
<keyword evidence="4" id="KW-1185">Reference proteome</keyword>
<proteinExistence type="predicted"/>
<feature type="transmembrane region" description="Helical" evidence="2">
    <location>
        <begin position="35"/>
        <end position="55"/>
    </location>
</feature>
<dbReference type="InterPro" id="IPR021449">
    <property type="entry name" value="DUF3099"/>
</dbReference>
<evidence type="ECO:0000313" key="3">
    <source>
        <dbReference type="EMBL" id="MBR7827540.1"/>
    </source>
</evidence>
<evidence type="ECO:0000256" key="1">
    <source>
        <dbReference type="SAM" id="MobiDB-lite"/>
    </source>
</evidence>
<dbReference type="AlphaFoldDB" id="A0A941E725"/>
<keyword evidence="2" id="KW-1133">Transmembrane helix</keyword>
<dbReference type="EMBL" id="JAGSOH010000036">
    <property type="protein sequence ID" value="MBR7827540.1"/>
    <property type="molecule type" value="Genomic_DNA"/>
</dbReference>
<name>A0A941E725_9ACTN</name>
<evidence type="ECO:0000313" key="4">
    <source>
        <dbReference type="Proteomes" id="UP000676325"/>
    </source>
</evidence>
<keyword evidence="2" id="KW-0472">Membrane</keyword>
<feature type="region of interest" description="Disordered" evidence="1">
    <location>
        <begin position="80"/>
        <end position="145"/>
    </location>
</feature>
<dbReference type="RefSeq" id="WP_212518681.1">
    <property type="nucleotide sequence ID" value="NZ_JAGSOH010000036.1"/>
</dbReference>
<comment type="caution">
    <text evidence="3">The sequence shown here is derived from an EMBL/GenBank/DDBJ whole genome shotgun (WGS) entry which is preliminary data.</text>
</comment>